<dbReference type="PANTHER" id="PTHR10068">
    <property type="entry name" value="BONE MARROW PROTEOGLYCAN"/>
    <property type="match status" value="1"/>
</dbReference>
<name>A0AA46TVL7_9LACT</name>
<keyword evidence="4" id="KW-0732">Signal</keyword>
<dbReference type="SUPFAM" id="SSF49401">
    <property type="entry name" value="Bacterial adhesins"/>
    <property type="match status" value="2"/>
</dbReference>
<keyword evidence="7" id="KW-1133">Transmembrane helix</keyword>
<evidence type="ECO:0000256" key="2">
    <source>
        <dbReference type="ARBA" id="ARBA00022512"/>
    </source>
</evidence>
<dbReference type="Pfam" id="PF17961">
    <property type="entry name" value="Big_8"/>
    <property type="match status" value="1"/>
</dbReference>
<dbReference type="InterPro" id="IPR008966">
    <property type="entry name" value="Adhesion_dom_sf"/>
</dbReference>
<feature type="region of interest" description="Disordered" evidence="6">
    <location>
        <begin position="307"/>
        <end position="421"/>
    </location>
</feature>
<dbReference type="InterPro" id="IPR041171">
    <property type="entry name" value="SDR_Ig"/>
</dbReference>
<protein>
    <submittedName>
        <fullName evidence="9">Ig-like domain-containing protein</fullName>
    </submittedName>
</protein>
<evidence type="ECO:0000313" key="9">
    <source>
        <dbReference type="EMBL" id="UYT09935.1"/>
    </source>
</evidence>
<evidence type="ECO:0000256" key="3">
    <source>
        <dbReference type="ARBA" id="ARBA00022525"/>
    </source>
</evidence>
<dbReference type="PANTHER" id="PTHR10068:SF14">
    <property type="entry name" value="CELL WALL ADHESIN EAP1"/>
    <property type="match status" value="1"/>
</dbReference>
<dbReference type="Gene3D" id="2.60.40.1280">
    <property type="match status" value="1"/>
</dbReference>
<feature type="compositionally biased region" description="Acidic residues" evidence="6">
    <location>
        <begin position="325"/>
        <end position="363"/>
    </location>
</feature>
<evidence type="ECO:0000256" key="5">
    <source>
        <dbReference type="ARBA" id="ARBA00023088"/>
    </source>
</evidence>
<feature type="domain" description="SDR-like Ig" evidence="8">
    <location>
        <begin position="46"/>
        <end position="133"/>
    </location>
</feature>
<reference evidence="9" key="1">
    <citation type="submission" date="2022-10" db="EMBL/GenBank/DDBJ databases">
        <title>Genome assembly of Lactococcus garvieae isolates from cricket gut.</title>
        <authorList>
            <person name="Luecke A.R."/>
            <person name="Brown A.M.V."/>
            <person name="Wakeman C.A."/>
        </authorList>
    </citation>
    <scope>NUCLEOTIDE SEQUENCE</scope>
    <source>
        <strain evidence="9">Alexii-11_2</strain>
    </source>
</reference>
<evidence type="ECO:0000256" key="7">
    <source>
        <dbReference type="SAM" id="Phobius"/>
    </source>
</evidence>
<dbReference type="InterPro" id="IPR011252">
    <property type="entry name" value="Fibrogen-bd_dom1"/>
</dbReference>
<dbReference type="GO" id="GO:0007155">
    <property type="term" value="P:cell adhesion"/>
    <property type="evidence" value="ECO:0007669"/>
    <property type="project" value="InterPro"/>
</dbReference>
<evidence type="ECO:0000259" key="8">
    <source>
        <dbReference type="Pfam" id="PF17961"/>
    </source>
</evidence>
<gene>
    <name evidence="9" type="ORF">OF801_08130</name>
</gene>
<proteinExistence type="predicted"/>
<dbReference type="Proteomes" id="UP001164042">
    <property type="component" value="Chromosome"/>
</dbReference>
<dbReference type="RefSeq" id="WP_264307953.1">
    <property type="nucleotide sequence ID" value="NZ_CP109635.1"/>
</dbReference>
<evidence type="ECO:0000256" key="1">
    <source>
        <dbReference type="ARBA" id="ARBA00004168"/>
    </source>
</evidence>
<dbReference type="EMBL" id="CP109635">
    <property type="protein sequence ID" value="UYT09935.1"/>
    <property type="molecule type" value="Genomic_DNA"/>
</dbReference>
<keyword evidence="3" id="KW-0964">Secreted</keyword>
<dbReference type="AlphaFoldDB" id="A0AA46TVL7"/>
<dbReference type="Gene3D" id="2.60.40.740">
    <property type="match status" value="1"/>
</dbReference>
<evidence type="ECO:0000256" key="6">
    <source>
        <dbReference type="SAM" id="MobiDB-lite"/>
    </source>
</evidence>
<evidence type="ECO:0000313" key="10">
    <source>
        <dbReference type="Proteomes" id="UP001164042"/>
    </source>
</evidence>
<keyword evidence="7" id="KW-0472">Membrane</keyword>
<comment type="subcellular location">
    <subcellularLocation>
        <location evidence="1">Secreted</location>
        <location evidence="1">Cell wall</location>
        <topology evidence="1">Peptidoglycan-anchor</topology>
    </subcellularLocation>
</comment>
<keyword evidence="5" id="KW-0572">Peptidoglycan-anchor</keyword>
<keyword evidence="7" id="KW-0812">Transmembrane</keyword>
<organism evidence="9 10">
    <name type="scientific">Lactococcus garvieae</name>
    <dbReference type="NCBI Taxonomy" id="1363"/>
    <lineage>
        <taxon>Bacteria</taxon>
        <taxon>Bacillati</taxon>
        <taxon>Bacillota</taxon>
        <taxon>Bacilli</taxon>
        <taxon>Lactobacillales</taxon>
        <taxon>Streptococcaceae</taxon>
        <taxon>Lactococcus</taxon>
    </lineage>
</organism>
<accession>A0AA46TVL7</accession>
<feature type="transmembrane region" description="Helical" evidence="7">
    <location>
        <begin position="430"/>
        <end position="450"/>
    </location>
</feature>
<evidence type="ECO:0000256" key="4">
    <source>
        <dbReference type="ARBA" id="ARBA00022729"/>
    </source>
</evidence>
<keyword evidence="2" id="KW-0134">Cell wall</keyword>
<sequence length="456" mass="51350">MKKIIALVLLVITIIIYPTIAEAKEYSNKDTLINVTLENGPQFYPGSNIKIKMEFDLTHQEVEPNDTLVLDLPENLEIDSSTEINFMDGSGHLLATGKVVQNKIVITFTENVRNKQDVHGFIDISLKMKPDTFPLGKNIIAFETKNGLIPIEIEVQERKDDISKKGKLIKLADGTSAIRWTMVVNRNNLKTTNMILSDVIKDEELTYIEGSAKVYIGEWVDLNKSAYKRRTLLTEGIDYKREESLDGVTLFFKEGTSMYVVDLLTKPKNPQLLDKTGVKFNNTAHLMWTDEEGKNSSSSVSSNFVIRDKNSGIDGSDKQPVEPEQPTEPEQPVEPEQPTEPEQPVEPEQPTEPEQPVEPEQPTEPEQPVEPKRPTDSSNLPKTEKNSDIKQLIKKTQTIKVEDKKREESSNEKGTLGKGILPRTGEKPRAAGVILGLLLCSFALFLYRAFQLKKFK</sequence>
<feature type="compositionally biased region" description="Basic and acidic residues" evidence="6">
    <location>
        <begin position="400"/>
        <end position="411"/>
    </location>
</feature>
<feature type="compositionally biased region" description="Basic and acidic residues" evidence="6">
    <location>
        <begin position="307"/>
        <end position="321"/>
    </location>
</feature>